<accession>A0ABY5ZV93</accession>
<organism evidence="3 4">
    <name type="scientific">Comamonas squillarum</name>
    <dbReference type="NCBI Taxonomy" id="2977320"/>
    <lineage>
        <taxon>Bacteria</taxon>
        <taxon>Pseudomonadati</taxon>
        <taxon>Pseudomonadota</taxon>
        <taxon>Betaproteobacteria</taxon>
        <taxon>Burkholderiales</taxon>
        <taxon>Comamonadaceae</taxon>
        <taxon>Comamonas</taxon>
    </lineage>
</organism>
<dbReference type="SUPFAM" id="SSF52038">
    <property type="entry name" value="Barstar-related"/>
    <property type="match status" value="1"/>
</dbReference>
<reference evidence="3" key="1">
    <citation type="submission" date="2022-09" db="EMBL/GenBank/DDBJ databases">
        <title>Bacterial diversity in gut of crayfish and pufferfish.</title>
        <authorList>
            <person name="Huang Y."/>
        </authorList>
    </citation>
    <scope>NUCLEOTIDE SEQUENCE</scope>
    <source>
        <strain evidence="3">PR12</strain>
    </source>
</reference>
<dbReference type="InterPro" id="IPR035905">
    <property type="entry name" value="Barstar-like_sf"/>
</dbReference>
<comment type="similarity">
    <text evidence="1">Belongs to the barstar family.</text>
</comment>
<dbReference type="Proteomes" id="UP001058290">
    <property type="component" value="Chromosome"/>
</dbReference>
<dbReference type="Pfam" id="PF01337">
    <property type="entry name" value="Barstar"/>
    <property type="match status" value="1"/>
</dbReference>
<dbReference type="EMBL" id="CP104377">
    <property type="protein sequence ID" value="UXC17244.1"/>
    <property type="molecule type" value="Genomic_DNA"/>
</dbReference>
<feature type="domain" description="Barstar (barnase inhibitor)" evidence="2">
    <location>
        <begin position="27"/>
        <end position="109"/>
    </location>
</feature>
<evidence type="ECO:0000313" key="3">
    <source>
        <dbReference type="EMBL" id="UXC17244.1"/>
    </source>
</evidence>
<sequence length="125" mass="14629">MSQIPPFHFEEHCAEEDGAFYASLGLSIHNVEQLLREIDQLFHFPGYFGFNWDALYDCLRDLSWITERQVVLMHAELPSIPEQELRIYLEVLRDAVLDWKDSDSHSLAVFFHPKDRGRIVELLGP</sequence>
<evidence type="ECO:0000259" key="2">
    <source>
        <dbReference type="Pfam" id="PF01337"/>
    </source>
</evidence>
<evidence type="ECO:0000256" key="1">
    <source>
        <dbReference type="ARBA" id="ARBA00006845"/>
    </source>
</evidence>
<name>A0ABY5ZV93_9BURK</name>
<evidence type="ECO:0000313" key="4">
    <source>
        <dbReference type="Proteomes" id="UP001058290"/>
    </source>
</evidence>
<dbReference type="Gene3D" id="3.30.370.10">
    <property type="entry name" value="Barstar-like"/>
    <property type="match status" value="1"/>
</dbReference>
<gene>
    <name evidence="3" type="ORF">N4T19_16235</name>
</gene>
<keyword evidence="4" id="KW-1185">Reference proteome</keyword>
<dbReference type="RefSeq" id="WP_260718520.1">
    <property type="nucleotide sequence ID" value="NZ_CP104377.1"/>
</dbReference>
<protein>
    <submittedName>
        <fullName evidence="3">Barstar family protein</fullName>
    </submittedName>
</protein>
<dbReference type="InterPro" id="IPR000468">
    <property type="entry name" value="Barstar"/>
</dbReference>
<proteinExistence type="inferred from homology"/>